<dbReference type="Gene3D" id="3.40.50.300">
    <property type="entry name" value="P-loop containing nucleotide triphosphate hydrolases"/>
    <property type="match status" value="1"/>
</dbReference>
<evidence type="ECO:0000256" key="1">
    <source>
        <dbReference type="ARBA" id="ARBA00004429"/>
    </source>
</evidence>
<dbReference type="CDD" id="cd05387">
    <property type="entry name" value="BY-kinase"/>
    <property type="match status" value="1"/>
</dbReference>
<keyword evidence="11" id="KW-0067">ATP-binding</keyword>
<reference evidence="22" key="1">
    <citation type="journal article" date="2019" name="Int. J. Syst. Evol. Microbiol.">
        <title>The Global Catalogue of Microorganisms (GCM) 10K type strain sequencing project: providing services to taxonomists for standard genome sequencing and annotation.</title>
        <authorList>
            <consortium name="The Broad Institute Genomics Platform"/>
            <consortium name="The Broad Institute Genome Sequencing Center for Infectious Disease"/>
            <person name="Wu L."/>
            <person name="Ma J."/>
        </authorList>
    </citation>
    <scope>NUCLEOTIDE SEQUENCE [LARGE SCALE GENOMIC DNA]</scope>
    <source>
        <strain evidence="22">KCTC 42447</strain>
    </source>
</reference>
<evidence type="ECO:0000256" key="13">
    <source>
        <dbReference type="ARBA" id="ARBA00023136"/>
    </source>
</evidence>
<evidence type="ECO:0000259" key="19">
    <source>
        <dbReference type="Pfam" id="PF13614"/>
    </source>
</evidence>
<evidence type="ECO:0000256" key="6">
    <source>
        <dbReference type="ARBA" id="ARBA00022519"/>
    </source>
</evidence>
<evidence type="ECO:0000256" key="2">
    <source>
        <dbReference type="ARBA" id="ARBA00007316"/>
    </source>
</evidence>
<dbReference type="Proteomes" id="UP001595630">
    <property type="component" value="Unassembled WGS sequence"/>
</dbReference>
<protein>
    <recommendedName>
        <fullName evidence="4">non-specific protein-tyrosine kinase</fullName>
        <ecNumber evidence="4">2.7.10.2</ecNumber>
    </recommendedName>
</protein>
<evidence type="ECO:0000256" key="11">
    <source>
        <dbReference type="ARBA" id="ARBA00022840"/>
    </source>
</evidence>
<dbReference type="PANTHER" id="PTHR32309">
    <property type="entry name" value="TYROSINE-PROTEIN KINASE"/>
    <property type="match status" value="1"/>
</dbReference>
<dbReference type="InterPro" id="IPR027417">
    <property type="entry name" value="P-loop_NTPase"/>
</dbReference>
<evidence type="ECO:0000256" key="16">
    <source>
        <dbReference type="SAM" id="Coils"/>
    </source>
</evidence>
<dbReference type="RefSeq" id="WP_386365193.1">
    <property type="nucleotide sequence ID" value="NZ_JBHRXZ010000022.1"/>
</dbReference>
<feature type="domain" description="AAA" evidence="19">
    <location>
        <begin position="550"/>
        <end position="708"/>
    </location>
</feature>
<dbReference type="InterPro" id="IPR032807">
    <property type="entry name" value="GNVR"/>
</dbReference>
<keyword evidence="9" id="KW-0547">Nucleotide-binding</keyword>
<keyword evidence="10" id="KW-0418">Kinase</keyword>
<evidence type="ECO:0000256" key="3">
    <source>
        <dbReference type="ARBA" id="ARBA00008883"/>
    </source>
</evidence>
<gene>
    <name evidence="21" type="ORF">ACFOMF_12275</name>
</gene>
<keyword evidence="13 17" id="KW-0472">Membrane</keyword>
<evidence type="ECO:0000256" key="5">
    <source>
        <dbReference type="ARBA" id="ARBA00022475"/>
    </source>
</evidence>
<evidence type="ECO:0000259" key="20">
    <source>
        <dbReference type="Pfam" id="PF13807"/>
    </source>
</evidence>
<dbReference type="SUPFAM" id="SSF52540">
    <property type="entry name" value="P-loop containing nucleoside triphosphate hydrolases"/>
    <property type="match status" value="1"/>
</dbReference>
<dbReference type="Pfam" id="PF13614">
    <property type="entry name" value="AAA_31"/>
    <property type="match status" value="1"/>
</dbReference>
<dbReference type="InterPro" id="IPR003856">
    <property type="entry name" value="LPS_length_determ_N"/>
</dbReference>
<evidence type="ECO:0000256" key="7">
    <source>
        <dbReference type="ARBA" id="ARBA00022679"/>
    </source>
</evidence>
<feature type="coiled-coil region" evidence="16">
    <location>
        <begin position="279"/>
        <end position="339"/>
    </location>
</feature>
<comment type="similarity">
    <text evidence="3">Belongs to the etk/wzc family.</text>
</comment>
<dbReference type="InterPro" id="IPR005702">
    <property type="entry name" value="Wzc-like_C"/>
</dbReference>
<comment type="catalytic activity">
    <reaction evidence="15">
        <text>L-tyrosyl-[protein] + ATP = O-phospho-L-tyrosyl-[protein] + ADP + H(+)</text>
        <dbReference type="Rhea" id="RHEA:10596"/>
        <dbReference type="Rhea" id="RHEA-COMP:10136"/>
        <dbReference type="Rhea" id="RHEA-COMP:20101"/>
        <dbReference type="ChEBI" id="CHEBI:15378"/>
        <dbReference type="ChEBI" id="CHEBI:30616"/>
        <dbReference type="ChEBI" id="CHEBI:46858"/>
        <dbReference type="ChEBI" id="CHEBI:61978"/>
        <dbReference type="ChEBI" id="CHEBI:456216"/>
        <dbReference type="EC" id="2.7.10.2"/>
    </reaction>
</comment>
<evidence type="ECO:0000256" key="8">
    <source>
        <dbReference type="ARBA" id="ARBA00022692"/>
    </source>
</evidence>
<evidence type="ECO:0000256" key="17">
    <source>
        <dbReference type="SAM" id="Phobius"/>
    </source>
</evidence>
<evidence type="ECO:0000259" key="18">
    <source>
        <dbReference type="Pfam" id="PF02706"/>
    </source>
</evidence>
<keyword evidence="6" id="KW-0997">Cell inner membrane</keyword>
<evidence type="ECO:0000313" key="21">
    <source>
        <dbReference type="EMBL" id="MFC3608556.1"/>
    </source>
</evidence>
<name>A0ABV7TAA2_9GAMM</name>
<accession>A0ABV7TAA2</accession>
<keyword evidence="8 17" id="KW-0812">Transmembrane</keyword>
<organism evidence="21 22">
    <name type="scientific">Stutzerimonas tarimensis</name>
    <dbReference type="NCBI Taxonomy" id="1507735"/>
    <lineage>
        <taxon>Bacteria</taxon>
        <taxon>Pseudomonadati</taxon>
        <taxon>Pseudomonadota</taxon>
        <taxon>Gammaproteobacteria</taxon>
        <taxon>Pseudomonadales</taxon>
        <taxon>Pseudomonadaceae</taxon>
        <taxon>Stutzerimonas</taxon>
    </lineage>
</organism>
<evidence type="ECO:0000256" key="14">
    <source>
        <dbReference type="ARBA" id="ARBA00023137"/>
    </source>
</evidence>
<evidence type="ECO:0000256" key="15">
    <source>
        <dbReference type="ARBA" id="ARBA00051245"/>
    </source>
</evidence>
<keyword evidence="14" id="KW-0829">Tyrosine-protein kinase</keyword>
<evidence type="ECO:0000256" key="4">
    <source>
        <dbReference type="ARBA" id="ARBA00011903"/>
    </source>
</evidence>
<dbReference type="NCBIfam" id="TIGR01007">
    <property type="entry name" value="eps_fam"/>
    <property type="match status" value="1"/>
</dbReference>
<comment type="caution">
    <text evidence="21">The sequence shown here is derived from an EMBL/GenBank/DDBJ whole genome shotgun (WGS) entry which is preliminary data.</text>
</comment>
<keyword evidence="7" id="KW-0808">Transferase</keyword>
<dbReference type="EC" id="2.7.10.2" evidence="4"/>
<dbReference type="Pfam" id="PF13807">
    <property type="entry name" value="GNVR"/>
    <property type="match status" value="1"/>
</dbReference>
<comment type="similarity">
    <text evidence="2">Belongs to the CpsD/CapB family.</text>
</comment>
<dbReference type="PANTHER" id="PTHR32309:SF13">
    <property type="entry name" value="FERRIC ENTEROBACTIN TRANSPORT PROTEIN FEPE"/>
    <property type="match status" value="1"/>
</dbReference>
<evidence type="ECO:0000256" key="12">
    <source>
        <dbReference type="ARBA" id="ARBA00022989"/>
    </source>
</evidence>
<dbReference type="InterPro" id="IPR050445">
    <property type="entry name" value="Bact_polysacc_biosynth/exp"/>
</dbReference>
<sequence>MESSAPAVERKLIAPRQDEADDEIDLLKLWRTVWQRKWSIFSLVLAVTLVAVLVVLSITPIYRAAASLLIEQKSANIVSIEQVYGLEGAGSEYLQTQFELLKSRTLAERVVRQLNLTTHPEFDPRQQPEPLIDIRGLLANFDISKLLPFTLPGDLGGDAELGEGRIFDQVTDAFIERISIVPQGKSQVVKVQVDMADPRTAALAANALANGFIEGQLEASMDMSMTATNWMNSRLGELRDALKVAEDRLQAFREAENLVDVGGVVTVTAAELSQTGDRMIDARRQRAEAESQYRQVQSMRTGGWERLASVPAVLGHPLIQQFKAEQARASAKVEELSRRYGPGHPAMIAARTELSAASASLQAQVEQVVAGIERNYQLAVANESSLQSSFNANRSQIQDISRKEFQLRELQREVDANRTLYDTFMNRLKETAATSDVNSANARIVDLAGVPTVPVKPRKALIVAIAALLALFIGVGLTLLLDALNNTFKGTEEVENRLNLPVFGILPMLKTHERGELARMFTKDTDKSFSESIRTIRTGVVLSGIDNPHKVMVITSSIPGEGKSTVSVNLAFALGQMERVLLIDADLRRPTLAKSFDFPVGTPGLANLIAGTAKLDECVRQVDGIDMICAGTVPPNPLELLSSQRFAKAIEVLKHKYDRIVIDSPPTQAVSDAVILSTLADSLIYVVKSASTHIPLVEKGVGQLLQNNAPVKGVVLNQVDIKKAKKYGYSYGGYYDYYGYSNNTKAAKGKAKAPAASKAQPEAEIA</sequence>
<feature type="domain" description="Tyrosine-protein kinase G-rich" evidence="20">
    <location>
        <begin position="409"/>
        <end position="480"/>
    </location>
</feature>
<keyword evidence="16" id="KW-0175">Coiled coil</keyword>
<evidence type="ECO:0000313" key="22">
    <source>
        <dbReference type="Proteomes" id="UP001595630"/>
    </source>
</evidence>
<evidence type="ECO:0000256" key="10">
    <source>
        <dbReference type="ARBA" id="ARBA00022777"/>
    </source>
</evidence>
<keyword evidence="5" id="KW-1003">Cell membrane</keyword>
<dbReference type="Pfam" id="PF02706">
    <property type="entry name" value="Wzz"/>
    <property type="match status" value="1"/>
</dbReference>
<dbReference type="InterPro" id="IPR025669">
    <property type="entry name" value="AAA_dom"/>
</dbReference>
<dbReference type="EMBL" id="JBHRXZ010000022">
    <property type="protein sequence ID" value="MFC3608556.1"/>
    <property type="molecule type" value="Genomic_DNA"/>
</dbReference>
<proteinExistence type="inferred from homology"/>
<keyword evidence="12 17" id="KW-1133">Transmembrane helix</keyword>
<comment type="subcellular location">
    <subcellularLocation>
        <location evidence="1">Cell inner membrane</location>
        <topology evidence="1">Multi-pass membrane protein</topology>
    </subcellularLocation>
</comment>
<feature type="domain" description="Polysaccharide chain length determinant N-terminal" evidence="18">
    <location>
        <begin position="22"/>
        <end position="114"/>
    </location>
</feature>
<keyword evidence="22" id="KW-1185">Reference proteome</keyword>
<feature type="transmembrane region" description="Helical" evidence="17">
    <location>
        <begin position="460"/>
        <end position="481"/>
    </location>
</feature>
<evidence type="ECO:0000256" key="9">
    <source>
        <dbReference type="ARBA" id="ARBA00022741"/>
    </source>
</evidence>
<feature type="transmembrane region" description="Helical" evidence="17">
    <location>
        <begin position="38"/>
        <end position="62"/>
    </location>
</feature>